<dbReference type="AlphaFoldDB" id="A0A699Z8C7"/>
<comment type="caution">
    <text evidence="1">The sequence shown here is derived from an EMBL/GenBank/DDBJ whole genome shotgun (WGS) entry which is preliminary data.</text>
</comment>
<accession>A0A699Z8C7</accession>
<evidence type="ECO:0000313" key="2">
    <source>
        <dbReference type="Proteomes" id="UP000485058"/>
    </source>
</evidence>
<name>A0A699Z8C7_HAELA</name>
<organism evidence="1 2">
    <name type="scientific">Haematococcus lacustris</name>
    <name type="common">Green alga</name>
    <name type="synonym">Haematococcus pluvialis</name>
    <dbReference type="NCBI Taxonomy" id="44745"/>
    <lineage>
        <taxon>Eukaryota</taxon>
        <taxon>Viridiplantae</taxon>
        <taxon>Chlorophyta</taxon>
        <taxon>core chlorophytes</taxon>
        <taxon>Chlorophyceae</taxon>
        <taxon>CS clade</taxon>
        <taxon>Chlamydomonadales</taxon>
        <taxon>Haematococcaceae</taxon>
        <taxon>Haematococcus</taxon>
    </lineage>
</organism>
<gene>
    <name evidence="1" type="ORF">HaLaN_11259</name>
</gene>
<dbReference type="EMBL" id="BLLF01000805">
    <property type="protein sequence ID" value="GFH15094.1"/>
    <property type="molecule type" value="Genomic_DNA"/>
</dbReference>
<keyword evidence="2" id="KW-1185">Reference proteome</keyword>
<reference evidence="1 2" key="1">
    <citation type="submission" date="2020-02" db="EMBL/GenBank/DDBJ databases">
        <title>Draft genome sequence of Haematococcus lacustris strain NIES-144.</title>
        <authorList>
            <person name="Morimoto D."/>
            <person name="Nakagawa S."/>
            <person name="Yoshida T."/>
            <person name="Sawayama S."/>
        </authorList>
    </citation>
    <scope>NUCLEOTIDE SEQUENCE [LARGE SCALE GENOMIC DNA]</scope>
    <source>
        <strain evidence="1 2">NIES-144</strain>
    </source>
</reference>
<proteinExistence type="predicted"/>
<dbReference type="Proteomes" id="UP000485058">
    <property type="component" value="Unassembled WGS sequence"/>
</dbReference>
<protein>
    <submittedName>
        <fullName evidence="1">Uncharacterized protein</fullName>
    </submittedName>
</protein>
<evidence type="ECO:0000313" key="1">
    <source>
        <dbReference type="EMBL" id="GFH15094.1"/>
    </source>
</evidence>
<sequence>MQLPDHHTHQVLAVPTPRCVVLDQHVLSTVYDRLEVGGGCNRCRSWTPGKLCVGSSAAKARAMDARHATASSAMRAIIPELGNYTQQVVNRLGRLVSYTSLTFGTLQTRPRAIVRICCISAPLVSGIGQAKAQRR</sequence>